<dbReference type="KEGG" id="mor:MOC_1677"/>
<dbReference type="InterPro" id="IPR028082">
    <property type="entry name" value="Peripla_BP_I"/>
</dbReference>
<accession>A0A089NPX0</accession>
<evidence type="ECO:0000313" key="6">
    <source>
        <dbReference type="Proteomes" id="UP000029492"/>
    </source>
</evidence>
<reference evidence="5 6" key="1">
    <citation type="journal article" date="2014" name="PLoS ONE">
        <title>Genome Information of Methylobacterium oryzae, a Plant-Probiotic Methylotroph in the Phyllosphere.</title>
        <authorList>
            <person name="Kwak M.J."/>
            <person name="Jeong H."/>
            <person name="Madhaiyan M."/>
            <person name="Lee Y."/>
            <person name="Sa T.M."/>
            <person name="Oh T.K."/>
            <person name="Kim J.F."/>
        </authorList>
    </citation>
    <scope>NUCLEOTIDE SEQUENCE [LARGE SCALE GENOMIC DNA]</scope>
    <source>
        <strain evidence="5 6">CBMB20</strain>
    </source>
</reference>
<dbReference type="PANTHER" id="PTHR30146:SF153">
    <property type="entry name" value="LACTOSE OPERON REPRESSOR"/>
    <property type="match status" value="1"/>
</dbReference>
<gene>
    <name evidence="5" type="ORF">MOC_1677</name>
</gene>
<dbReference type="GO" id="GO:0000976">
    <property type="term" value="F:transcription cis-regulatory region binding"/>
    <property type="evidence" value="ECO:0007669"/>
    <property type="project" value="TreeGrafter"/>
</dbReference>
<dbReference type="SUPFAM" id="SSF47413">
    <property type="entry name" value="lambda repressor-like DNA-binding domains"/>
    <property type="match status" value="1"/>
</dbReference>
<sequence>MGQMTIKDVARRAGVSFQTVSLVLNHPEKVARTTRETIETAMRDLDFVPSLAARSLRKKPSRSIACVFSLGAQPADATFRLREEADQGLVLQTFGYVTDQQGYTLVHRCRRGDDPDGLSRIASLVSEARVDGIVVFADRQDDPLIGLLQAKRFPFVVFGLDVPGTHYAMQAERDAARDAVRHLIQAGSRSICFFTGAGDGRRWRAGAERFRGYRDALAEAGLPLRDDRVVACDCTSEGGYRATRALLERLDTGSGDRPDAIVAASDRVAFGALKALHERGVRVPAEIRVVGFDNLTQGAYSVPSLTSVDVPTLDMVRFAFATLVELIEGTRAPDDLAQRLFPTRLVVRESTAARPQA</sequence>
<dbReference type="HOGENOM" id="CLU_037628_6_2_5"/>
<dbReference type="SMART" id="SM00354">
    <property type="entry name" value="HTH_LACI"/>
    <property type="match status" value="1"/>
</dbReference>
<dbReference type="EMBL" id="CP003811">
    <property type="protein sequence ID" value="AIQ89432.1"/>
    <property type="molecule type" value="Genomic_DNA"/>
</dbReference>
<dbReference type="SUPFAM" id="SSF53822">
    <property type="entry name" value="Periplasmic binding protein-like I"/>
    <property type="match status" value="1"/>
</dbReference>
<dbReference type="PROSITE" id="PS00356">
    <property type="entry name" value="HTH_LACI_1"/>
    <property type="match status" value="1"/>
</dbReference>
<dbReference type="CDD" id="cd06267">
    <property type="entry name" value="PBP1_LacI_sugar_binding-like"/>
    <property type="match status" value="1"/>
</dbReference>
<protein>
    <submittedName>
        <fullName evidence="5">LacI family transcriptional regulator</fullName>
    </submittedName>
</protein>
<keyword evidence="3" id="KW-0804">Transcription</keyword>
<dbReference type="Pfam" id="PF13377">
    <property type="entry name" value="Peripla_BP_3"/>
    <property type="match status" value="1"/>
</dbReference>
<evidence type="ECO:0000256" key="1">
    <source>
        <dbReference type="ARBA" id="ARBA00023015"/>
    </source>
</evidence>
<name>A0A089NPX0_9HYPH</name>
<dbReference type="AlphaFoldDB" id="A0A089NPX0"/>
<dbReference type="STRING" id="693986.MOC_1677"/>
<proteinExistence type="predicted"/>
<dbReference type="Gene3D" id="3.40.50.2300">
    <property type="match status" value="2"/>
</dbReference>
<dbReference type="Proteomes" id="UP000029492">
    <property type="component" value="Chromosome"/>
</dbReference>
<keyword evidence="2" id="KW-0238">DNA-binding</keyword>
<dbReference type="InterPro" id="IPR046335">
    <property type="entry name" value="LacI/GalR-like_sensor"/>
</dbReference>
<feature type="domain" description="HTH lacI-type" evidence="4">
    <location>
        <begin position="4"/>
        <end position="58"/>
    </location>
</feature>
<dbReference type="PANTHER" id="PTHR30146">
    <property type="entry name" value="LACI-RELATED TRANSCRIPTIONAL REPRESSOR"/>
    <property type="match status" value="1"/>
</dbReference>
<dbReference type="InterPro" id="IPR000843">
    <property type="entry name" value="HTH_LacI"/>
</dbReference>
<dbReference type="PROSITE" id="PS50932">
    <property type="entry name" value="HTH_LACI_2"/>
    <property type="match status" value="1"/>
</dbReference>
<dbReference type="eggNOG" id="COG1609">
    <property type="taxonomic scope" value="Bacteria"/>
</dbReference>
<keyword evidence="6" id="KW-1185">Reference proteome</keyword>
<dbReference type="InterPro" id="IPR010982">
    <property type="entry name" value="Lambda_DNA-bd_dom_sf"/>
</dbReference>
<dbReference type="Gene3D" id="1.10.260.40">
    <property type="entry name" value="lambda repressor-like DNA-binding domains"/>
    <property type="match status" value="1"/>
</dbReference>
<dbReference type="GO" id="GO:0003700">
    <property type="term" value="F:DNA-binding transcription factor activity"/>
    <property type="evidence" value="ECO:0007669"/>
    <property type="project" value="TreeGrafter"/>
</dbReference>
<evidence type="ECO:0000256" key="3">
    <source>
        <dbReference type="ARBA" id="ARBA00023163"/>
    </source>
</evidence>
<dbReference type="Pfam" id="PF00356">
    <property type="entry name" value="LacI"/>
    <property type="match status" value="1"/>
</dbReference>
<evidence type="ECO:0000256" key="2">
    <source>
        <dbReference type="ARBA" id="ARBA00023125"/>
    </source>
</evidence>
<evidence type="ECO:0000313" key="5">
    <source>
        <dbReference type="EMBL" id="AIQ89432.1"/>
    </source>
</evidence>
<organism evidence="5 6">
    <name type="scientific">Methylobacterium oryzae CBMB20</name>
    <dbReference type="NCBI Taxonomy" id="693986"/>
    <lineage>
        <taxon>Bacteria</taxon>
        <taxon>Pseudomonadati</taxon>
        <taxon>Pseudomonadota</taxon>
        <taxon>Alphaproteobacteria</taxon>
        <taxon>Hyphomicrobiales</taxon>
        <taxon>Methylobacteriaceae</taxon>
        <taxon>Methylobacterium</taxon>
    </lineage>
</organism>
<dbReference type="CDD" id="cd01392">
    <property type="entry name" value="HTH_LacI"/>
    <property type="match status" value="1"/>
</dbReference>
<evidence type="ECO:0000259" key="4">
    <source>
        <dbReference type="PROSITE" id="PS50932"/>
    </source>
</evidence>
<keyword evidence="1" id="KW-0805">Transcription regulation</keyword>
<dbReference type="PRINTS" id="PR00036">
    <property type="entry name" value="HTHLACI"/>
</dbReference>